<evidence type="ECO:0000313" key="1">
    <source>
        <dbReference type="Proteomes" id="UP000887579"/>
    </source>
</evidence>
<evidence type="ECO:0000313" key="2">
    <source>
        <dbReference type="WBParaSite" id="ES5_v2.g13006.t1"/>
    </source>
</evidence>
<accession>A0AC34F8C0</accession>
<organism evidence="1 2">
    <name type="scientific">Panagrolaimus sp. ES5</name>
    <dbReference type="NCBI Taxonomy" id="591445"/>
    <lineage>
        <taxon>Eukaryota</taxon>
        <taxon>Metazoa</taxon>
        <taxon>Ecdysozoa</taxon>
        <taxon>Nematoda</taxon>
        <taxon>Chromadorea</taxon>
        <taxon>Rhabditida</taxon>
        <taxon>Tylenchina</taxon>
        <taxon>Panagrolaimomorpha</taxon>
        <taxon>Panagrolaimoidea</taxon>
        <taxon>Panagrolaimidae</taxon>
        <taxon>Panagrolaimus</taxon>
    </lineage>
</organism>
<reference evidence="2" key="1">
    <citation type="submission" date="2022-11" db="UniProtKB">
        <authorList>
            <consortium name="WormBaseParasite"/>
        </authorList>
    </citation>
    <scope>IDENTIFICATION</scope>
</reference>
<sequence>MKRSFMAAEEETNTVEKQPRKLHPFNFLLSAIDENGGSSSNTVDLSINAFNLNKTLEEINNDKESAADLPSLNVSLINSVTTDLSAENADLKNEIKDLKRDLIYLQKRHSDVLKIQGNFTEKEMKRISKVYSQKNHNFQRAKTAEERVEVLEAQILKCQEMVKNKDIQRIEVQHQLNNALKQIQEEEKAKEEALFDVDELQIEMKKLREVVENRDNLISNMTNQFNGANASKAEDTVTIEKLQQTILTKEKAIERFQRCLEKAYESAENLKDEKRETASENERFKICNNELRDASKAAKEKMHKLEAQLKEVQAQLFQKQNDSETSNENDSLMAKVSEFREIIKEKNQQIAQLQKDKNVGQVFANAELEKTKTELKLNEGKYADVTQNLNQMLEKYNEMQLKKDKEILFLVEEKKKLVAKIETMETKMDDLMAENSLIITEKEIFEAELANSKKAEQQKAAELLNEKAEHEKTKKKYETFSKKSKEFIEKAHASTKQESFRASEAASKAEKMEAKFLQCQTQLTNEIEGCLKLEFQVKNLTEQLGDDIVANEKAKNETEALKIELSKMRDEFLKAVEQSNEFKRKYYGIENGMKNERENARIKYEKLEENNKNLIIALQKLKSESDVSKKEWQENVTELQQFIEKLSAFCKK</sequence>
<dbReference type="WBParaSite" id="ES5_v2.g13006.t1">
    <property type="protein sequence ID" value="ES5_v2.g13006.t1"/>
    <property type="gene ID" value="ES5_v2.g13006"/>
</dbReference>
<name>A0AC34F8C0_9BILA</name>
<protein>
    <submittedName>
        <fullName evidence="2">Uncharacterized protein</fullName>
    </submittedName>
</protein>
<dbReference type="Proteomes" id="UP000887579">
    <property type="component" value="Unplaced"/>
</dbReference>
<proteinExistence type="predicted"/>